<dbReference type="PANTHER" id="PTHR11469:SF1">
    <property type="entry name" value="GLUCOSE-6-PHOSPHATE ISOMERASE"/>
    <property type="match status" value="1"/>
</dbReference>
<dbReference type="PANTHER" id="PTHR11469">
    <property type="entry name" value="GLUCOSE-6-PHOSPHATE ISOMERASE"/>
    <property type="match status" value="1"/>
</dbReference>
<organism evidence="10 11">
    <name type="scientific">Alicyclobacillus ferrooxydans</name>
    <dbReference type="NCBI Taxonomy" id="471514"/>
    <lineage>
        <taxon>Bacteria</taxon>
        <taxon>Bacillati</taxon>
        <taxon>Bacillota</taxon>
        <taxon>Bacilli</taxon>
        <taxon>Bacillales</taxon>
        <taxon>Alicyclobacillaceae</taxon>
        <taxon>Alicyclobacillus</taxon>
    </lineage>
</organism>
<comment type="function">
    <text evidence="8">Catalyzes the reversible isomerization of glucose-6-phosphate to fructose-6-phosphate.</text>
</comment>
<dbReference type="FunFam" id="3.40.50.10490:FF:000016">
    <property type="entry name" value="Glucose-6-phosphate isomerase"/>
    <property type="match status" value="1"/>
</dbReference>
<feature type="active site" evidence="8">
    <location>
        <position position="423"/>
    </location>
</feature>
<dbReference type="CDD" id="cd05016">
    <property type="entry name" value="SIS_PGI_2"/>
    <property type="match status" value="1"/>
</dbReference>
<dbReference type="InterPro" id="IPR035482">
    <property type="entry name" value="SIS_PGI_2"/>
</dbReference>
<dbReference type="FunFam" id="3.40.50.10490:FF:000015">
    <property type="entry name" value="Glucose-6-phosphate isomerase"/>
    <property type="match status" value="1"/>
</dbReference>
<comment type="pathway">
    <text evidence="8">Carbohydrate biosynthesis; gluconeogenesis.</text>
</comment>
<name>A0A0P9CHS8_9BACL</name>
<evidence type="ECO:0000313" key="11">
    <source>
        <dbReference type="Proteomes" id="UP000050482"/>
    </source>
</evidence>
<dbReference type="InterPro" id="IPR035476">
    <property type="entry name" value="SIS_PGI_1"/>
</dbReference>
<sequence>MAELDLRFARRFVFDHEVEQLQPVVSEAHRRLHSGEVPGSDFLGWLHLPSQTLTAGIDELLTAAKEIQDGADALVVIGIGGSYLGARAAFEWAKPEYYNQLPRALRGGPELYFAGNHLSAAALNDLLRVLEGKRVYLNVISKSGTTTEPAVAFRILRSWLQKQVGTEQAKKQIYVTTDARKGALKELSNTEGYKTFVVPDDVGGRYSVLTPVGLLPLAAVGVEVRKLLEGAAKAEESLSTSSVTDNPAYLYAAARNALYRKGKTTEIFAYYEPSLKMVAEWWKQLFGESEGKDHKGIYPASVGYTTDLHSMGQFVQEGYRNLFETVIRIEHPVSDLDLPSTPDVQDGLEYLAGKPLSFINDQARLATQIAHVDGEVPNLLVNVSDQTPESLGDLFYFFELACAMSGQLLGVNAFNQPGVEAYKANMFALLGKPGFEQQRTELLKQLNV</sequence>
<dbReference type="InterPro" id="IPR001672">
    <property type="entry name" value="G6P_Isomerase"/>
</dbReference>
<evidence type="ECO:0000256" key="4">
    <source>
        <dbReference type="ARBA" id="ARBA00022490"/>
    </source>
</evidence>
<dbReference type="GO" id="GO:0006096">
    <property type="term" value="P:glycolytic process"/>
    <property type="evidence" value="ECO:0007669"/>
    <property type="project" value="UniProtKB-UniRule"/>
</dbReference>
<keyword evidence="3 8" id="KW-0312">Gluconeogenesis</keyword>
<dbReference type="PRINTS" id="PR00662">
    <property type="entry name" value="G6PISOMERASE"/>
</dbReference>
<evidence type="ECO:0000256" key="6">
    <source>
        <dbReference type="ARBA" id="ARBA00023235"/>
    </source>
</evidence>
<evidence type="ECO:0000256" key="1">
    <source>
        <dbReference type="ARBA" id="ARBA00004926"/>
    </source>
</evidence>
<reference evidence="10 11" key="1">
    <citation type="submission" date="2015-09" db="EMBL/GenBank/DDBJ databases">
        <title>Draft genome sequence of Alicyclobacillus ferrooxydans DSM 22381.</title>
        <authorList>
            <person name="Hemp J."/>
        </authorList>
    </citation>
    <scope>NUCLEOTIDE SEQUENCE [LARGE SCALE GENOMIC DNA]</scope>
    <source>
        <strain evidence="10 11">TC-34</strain>
    </source>
</reference>
<keyword evidence="11" id="KW-1185">Reference proteome</keyword>
<comment type="similarity">
    <text evidence="2 8 9">Belongs to the GPI family.</text>
</comment>
<evidence type="ECO:0000256" key="9">
    <source>
        <dbReference type="RuleBase" id="RU000612"/>
    </source>
</evidence>
<dbReference type="PATRIC" id="fig|471514.4.peg.1161"/>
<evidence type="ECO:0000256" key="7">
    <source>
        <dbReference type="ARBA" id="ARBA00029321"/>
    </source>
</evidence>
<dbReference type="PROSITE" id="PS00174">
    <property type="entry name" value="P_GLUCOSE_ISOMERASE_2"/>
    <property type="match status" value="1"/>
</dbReference>
<dbReference type="PROSITE" id="PS00765">
    <property type="entry name" value="P_GLUCOSE_ISOMERASE_1"/>
    <property type="match status" value="1"/>
</dbReference>
<feature type="active site" description="Proton donor" evidence="8">
    <location>
        <position position="288"/>
    </location>
</feature>
<dbReference type="EMBL" id="LJCO01000072">
    <property type="protein sequence ID" value="KPV42596.1"/>
    <property type="molecule type" value="Genomic_DNA"/>
</dbReference>
<dbReference type="GO" id="GO:0005829">
    <property type="term" value="C:cytosol"/>
    <property type="evidence" value="ECO:0007669"/>
    <property type="project" value="TreeGrafter"/>
</dbReference>
<comment type="pathway">
    <text evidence="1 8 9">Carbohydrate degradation; glycolysis; D-glyceraldehyde 3-phosphate and glycerone phosphate from D-glucose: step 2/4.</text>
</comment>
<dbReference type="GO" id="GO:0048029">
    <property type="term" value="F:monosaccharide binding"/>
    <property type="evidence" value="ECO:0007669"/>
    <property type="project" value="TreeGrafter"/>
</dbReference>
<dbReference type="GO" id="GO:0004347">
    <property type="term" value="F:glucose-6-phosphate isomerase activity"/>
    <property type="evidence" value="ECO:0007669"/>
    <property type="project" value="UniProtKB-UniRule"/>
</dbReference>
<comment type="caution">
    <text evidence="10">The sequence shown here is derived from an EMBL/GenBank/DDBJ whole genome shotgun (WGS) entry which is preliminary data.</text>
</comment>
<dbReference type="Proteomes" id="UP000050482">
    <property type="component" value="Unassembled WGS sequence"/>
</dbReference>
<dbReference type="AlphaFoldDB" id="A0A0P9CHS8"/>
<dbReference type="PROSITE" id="PS51463">
    <property type="entry name" value="P_GLUCOSE_ISOMERASE_3"/>
    <property type="match status" value="1"/>
</dbReference>
<dbReference type="Pfam" id="PF00342">
    <property type="entry name" value="PGI"/>
    <property type="match status" value="1"/>
</dbReference>
<comment type="catalytic activity">
    <reaction evidence="7 8 9">
        <text>alpha-D-glucose 6-phosphate = beta-D-fructose 6-phosphate</text>
        <dbReference type="Rhea" id="RHEA:11816"/>
        <dbReference type="ChEBI" id="CHEBI:57634"/>
        <dbReference type="ChEBI" id="CHEBI:58225"/>
        <dbReference type="EC" id="5.3.1.9"/>
    </reaction>
</comment>
<keyword evidence="6 8" id="KW-0413">Isomerase</keyword>
<protein>
    <recommendedName>
        <fullName evidence="8">Glucose-6-phosphate isomerase</fullName>
        <shortName evidence="8">GPI</shortName>
        <ecNumber evidence="8">5.3.1.9</ecNumber>
    </recommendedName>
    <alternativeName>
        <fullName evidence="8">Phosphoglucose isomerase</fullName>
        <shortName evidence="8">PGI</shortName>
    </alternativeName>
    <alternativeName>
        <fullName evidence="8">Phosphohexose isomerase</fullName>
        <shortName evidence="8">PHI</shortName>
    </alternativeName>
</protein>
<gene>
    <name evidence="8" type="primary">pgi</name>
    <name evidence="10" type="ORF">AN477_16540</name>
</gene>
<proteinExistence type="inferred from homology"/>
<evidence type="ECO:0000256" key="8">
    <source>
        <dbReference type="HAMAP-Rule" id="MF_00473"/>
    </source>
</evidence>
<evidence type="ECO:0000256" key="3">
    <source>
        <dbReference type="ARBA" id="ARBA00022432"/>
    </source>
</evidence>
<dbReference type="SUPFAM" id="SSF53697">
    <property type="entry name" value="SIS domain"/>
    <property type="match status" value="1"/>
</dbReference>
<evidence type="ECO:0000313" key="10">
    <source>
        <dbReference type="EMBL" id="KPV42596.1"/>
    </source>
</evidence>
<dbReference type="NCBIfam" id="NF010697">
    <property type="entry name" value="PRK14097.1"/>
    <property type="match status" value="1"/>
</dbReference>
<dbReference type="Gene3D" id="3.40.50.10490">
    <property type="entry name" value="Glucose-6-phosphate isomerase like protein, domain 1"/>
    <property type="match status" value="2"/>
</dbReference>
<dbReference type="GO" id="GO:0051156">
    <property type="term" value="P:glucose 6-phosphate metabolic process"/>
    <property type="evidence" value="ECO:0007669"/>
    <property type="project" value="TreeGrafter"/>
</dbReference>
<comment type="caution">
    <text evidence="8">Lacks conserved residue(s) required for the propagation of feature annotation.</text>
</comment>
<evidence type="ECO:0000256" key="5">
    <source>
        <dbReference type="ARBA" id="ARBA00023152"/>
    </source>
</evidence>
<dbReference type="GO" id="GO:0006094">
    <property type="term" value="P:gluconeogenesis"/>
    <property type="evidence" value="ECO:0007669"/>
    <property type="project" value="UniProtKB-UniRule"/>
</dbReference>
<dbReference type="InterPro" id="IPR046348">
    <property type="entry name" value="SIS_dom_sf"/>
</dbReference>
<dbReference type="OrthoDB" id="140919at2"/>
<dbReference type="UniPathway" id="UPA00138"/>
<dbReference type="RefSeq" id="WP_054970283.1">
    <property type="nucleotide sequence ID" value="NZ_LJCO01000072.1"/>
</dbReference>
<comment type="subcellular location">
    <subcellularLocation>
        <location evidence="8">Cytoplasm</location>
    </subcellularLocation>
</comment>
<dbReference type="STRING" id="471514.AN477_16540"/>
<dbReference type="HAMAP" id="MF_00473">
    <property type="entry name" value="G6P_isomerase"/>
    <property type="match status" value="1"/>
</dbReference>
<dbReference type="CDD" id="cd05015">
    <property type="entry name" value="SIS_PGI_1"/>
    <property type="match status" value="1"/>
</dbReference>
<evidence type="ECO:0000256" key="2">
    <source>
        <dbReference type="ARBA" id="ARBA00006604"/>
    </source>
</evidence>
<dbReference type="InterPro" id="IPR018189">
    <property type="entry name" value="Phosphoglucose_isomerase_CS"/>
</dbReference>
<keyword evidence="5 8" id="KW-0324">Glycolysis</keyword>
<dbReference type="GO" id="GO:0097367">
    <property type="term" value="F:carbohydrate derivative binding"/>
    <property type="evidence" value="ECO:0007669"/>
    <property type="project" value="InterPro"/>
</dbReference>
<dbReference type="UniPathway" id="UPA00109">
    <property type="reaction ID" value="UER00181"/>
</dbReference>
<keyword evidence="4 8" id="KW-0963">Cytoplasm</keyword>
<dbReference type="EC" id="5.3.1.9" evidence="8"/>
<accession>A0A0P9CHS8</accession>